<organism evidence="1 2">
    <name type="scientific">Rhizobium chutanense</name>
    <dbReference type="NCBI Taxonomy" id="2035448"/>
    <lineage>
        <taxon>Bacteria</taxon>
        <taxon>Pseudomonadati</taxon>
        <taxon>Pseudomonadota</taxon>
        <taxon>Alphaproteobacteria</taxon>
        <taxon>Hyphomicrobiales</taxon>
        <taxon>Rhizobiaceae</taxon>
        <taxon>Rhizobium/Agrobacterium group</taxon>
        <taxon>Rhizobium</taxon>
    </lineage>
</organism>
<gene>
    <name evidence="1" type="ORF">CO666_26575</name>
</gene>
<name>A0A2A6J4Z8_9HYPH</name>
<dbReference type="EMBL" id="NWSV01000025">
    <property type="protein sequence ID" value="PDT01269.1"/>
    <property type="molecule type" value="Genomic_DNA"/>
</dbReference>
<sequence>MWRISCISGGIGRQLSWATDIEIIAPARKCRRFGRHRQPHTPLMHCSYSQSVFASRHFVA</sequence>
<protein>
    <submittedName>
        <fullName evidence="1">Uncharacterized protein</fullName>
    </submittedName>
</protein>
<comment type="caution">
    <text evidence="1">The sequence shown here is derived from an EMBL/GenBank/DDBJ whole genome shotgun (WGS) entry which is preliminary data.</text>
</comment>
<evidence type="ECO:0000313" key="1">
    <source>
        <dbReference type="EMBL" id="PDT01269.1"/>
    </source>
</evidence>
<dbReference type="Proteomes" id="UP000220768">
    <property type="component" value="Unassembled WGS sequence"/>
</dbReference>
<accession>A0A2A6J4Z8</accession>
<proteinExistence type="predicted"/>
<reference evidence="1 2" key="1">
    <citation type="submission" date="2017-09" db="EMBL/GenBank/DDBJ databases">
        <title>Comparative genomics of rhizobia isolated from Phaseolus vulgaris in China.</title>
        <authorList>
            <person name="Tong W."/>
        </authorList>
    </citation>
    <scope>NUCLEOTIDE SEQUENCE [LARGE SCALE GENOMIC DNA]</scope>
    <source>
        <strain evidence="1 2">C5</strain>
    </source>
</reference>
<dbReference type="AlphaFoldDB" id="A0A2A6J4Z8"/>
<evidence type="ECO:0000313" key="2">
    <source>
        <dbReference type="Proteomes" id="UP000220768"/>
    </source>
</evidence>
<keyword evidence="2" id="KW-1185">Reference proteome</keyword>